<reference evidence="1 2" key="1">
    <citation type="submission" date="2018-12" db="EMBL/GenBank/DDBJ databases">
        <title>The genome of Variovorax gossypii DSM 100435.</title>
        <authorList>
            <person name="Gao J."/>
            <person name="Sun J."/>
        </authorList>
    </citation>
    <scope>NUCLEOTIDE SEQUENCE [LARGE SCALE GENOMIC DNA]</scope>
    <source>
        <strain evidence="1 2">DSM 100435</strain>
    </source>
</reference>
<keyword evidence="2" id="KW-1185">Reference proteome</keyword>
<gene>
    <name evidence="1" type="ORF">EJP69_13505</name>
</gene>
<organism evidence="1 2">
    <name type="scientific">Variovorax gossypii</name>
    <dbReference type="NCBI Taxonomy" id="1679495"/>
    <lineage>
        <taxon>Bacteria</taxon>
        <taxon>Pseudomonadati</taxon>
        <taxon>Pseudomonadota</taxon>
        <taxon>Betaproteobacteria</taxon>
        <taxon>Burkholderiales</taxon>
        <taxon>Comamonadaceae</taxon>
        <taxon>Variovorax</taxon>
    </lineage>
</organism>
<dbReference type="RefSeq" id="WP_126470595.1">
    <property type="nucleotide sequence ID" value="NZ_RXOE01000002.1"/>
</dbReference>
<name>A0A431TNR8_9BURK</name>
<evidence type="ECO:0000313" key="2">
    <source>
        <dbReference type="Proteomes" id="UP000267418"/>
    </source>
</evidence>
<sequence length="191" mass="20900">MKFEEFRKGMMPRSAMALALTLVLSGCASINGVSLLPQGGEPRRGQAVLVYGIQAQGEWTAPRWGVSLDEYDIEKERITGNCWRFNRTTADVASVASGVQYFAFNVPAGHYVFSGFNLPQVKAPLAFVVPQGRTVFAGTFVYTNEGQVEIRRDVEVARQLIQEQLPGVSREIEIAATKSLSVAPRAFLCGP</sequence>
<evidence type="ECO:0000313" key="1">
    <source>
        <dbReference type="EMBL" id="RTQ35387.1"/>
    </source>
</evidence>
<protein>
    <submittedName>
        <fullName evidence="1">Uncharacterized protein</fullName>
    </submittedName>
</protein>
<dbReference type="OrthoDB" id="8899439at2"/>
<dbReference type="AlphaFoldDB" id="A0A431TNR8"/>
<comment type="caution">
    <text evidence="1">The sequence shown here is derived from an EMBL/GenBank/DDBJ whole genome shotgun (WGS) entry which is preliminary data.</text>
</comment>
<dbReference type="Proteomes" id="UP000267418">
    <property type="component" value="Unassembled WGS sequence"/>
</dbReference>
<dbReference type="PROSITE" id="PS51257">
    <property type="entry name" value="PROKAR_LIPOPROTEIN"/>
    <property type="match status" value="1"/>
</dbReference>
<accession>A0A431TNR8</accession>
<proteinExistence type="predicted"/>
<dbReference type="EMBL" id="RXOE01000002">
    <property type="protein sequence ID" value="RTQ35387.1"/>
    <property type="molecule type" value="Genomic_DNA"/>
</dbReference>